<proteinExistence type="predicted"/>
<feature type="transmembrane region" description="Helical" evidence="9">
    <location>
        <begin position="1579"/>
        <end position="1600"/>
    </location>
</feature>
<dbReference type="InterPro" id="IPR014710">
    <property type="entry name" value="RmlC-like_jellyroll"/>
</dbReference>
<feature type="transmembrane region" description="Helical" evidence="9">
    <location>
        <begin position="238"/>
        <end position="257"/>
    </location>
</feature>
<evidence type="ECO:0000259" key="10">
    <source>
        <dbReference type="PROSITE" id="PS50042"/>
    </source>
</evidence>
<feature type="transmembrane region" description="Helical" evidence="9">
    <location>
        <begin position="59"/>
        <end position="84"/>
    </location>
</feature>
<evidence type="ECO:0000256" key="7">
    <source>
        <dbReference type="ARBA" id="ARBA00023286"/>
    </source>
</evidence>
<feature type="transmembrane region" description="Helical" evidence="9">
    <location>
        <begin position="1620"/>
        <end position="1644"/>
    </location>
</feature>
<gene>
    <name evidence="11" type="ORF">SteCoe_14822</name>
</gene>
<evidence type="ECO:0000256" key="5">
    <source>
        <dbReference type="ARBA" id="ARBA00023065"/>
    </source>
</evidence>
<dbReference type="SMART" id="SM00100">
    <property type="entry name" value="cNMP"/>
    <property type="match status" value="4"/>
</dbReference>
<keyword evidence="6 9" id="KW-0472">Membrane</keyword>
<dbReference type="SUPFAM" id="SSF81324">
    <property type="entry name" value="Voltage-gated potassium channels"/>
    <property type="match status" value="4"/>
</dbReference>
<dbReference type="InterPro" id="IPR000595">
    <property type="entry name" value="cNMP-bd_dom"/>
</dbReference>
<dbReference type="Gene3D" id="1.10.287.630">
    <property type="entry name" value="Helix hairpin bin"/>
    <property type="match status" value="2"/>
</dbReference>
<dbReference type="Gene3D" id="2.60.120.10">
    <property type="entry name" value="Jelly Rolls"/>
    <property type="match status" value="4"/>
</dbReference>
<keyword evidence="12" id="KW-1185">Reference proteome</keyword>
<evidence type="ECO:0000256" key="4">
    <source>
        <dbReference type="ARBA" id="ARBA00022989"/>
    </source>
</evidence>
<keyword evidence="5" id="KW-0406">Ion transport</keyword>
<dbReference type="PROSITE" id="PS50042">
    <property type="entry name" value="CNMP_BINDING_3"/>
    <property type="match status" value="4"/>
</dbReference>
<dbReference type="InterPro" id="IPR050866">
    <property type="entry name" value="CNG_cation_channel"/>
</dbReference>
<dbReference type="Pfam" id="PF00027">
    <property type="entry name" value="cNMP_binding"/>
    <property type="match status" value="4"/>
</dbReference>
<keyword evidence="2" id="KW-0813">Transport</keyword>
<feature type="domain" description="Cyclic nucleotide-binding" evidence="10">
    <location>
        <begin position="372"/>
        <end position="472"/>
    </location>
</feature>
<feature type="transmembrane region" description="Helical" evidence="9">
    <location>
        <begin position="196"/>
        <end position="217"/>
    </location>
</feature>
<reference evidence="11 12" key="1">
    <citation type="submission" date="2016-11" db="EMBL/GenBank/DDBJ databases">
        <title>The macronuclear genome of Stentor coeruleus: a giant cell with tiny introns.</title>
        <authorList>
            <person name="Slabodnick M."/>
            <person name="Ruby J.G."/>
            <person name="Reiff S.B."/>
            <person name="Swart E.C."/>
            <person name="Gosai S."/>
            <person name="Prabakaran S."/>
            <person name="Witkowska E."/>
            <person name="Larue G.E."/>
            <person name="Fisher S."/>
            <person name="Freeman R.M."/>
            <person name="Gunawardena J."/>
            <person name="Chu W."/>
            <person name="Stover N.A."/>
            <person name="Gregory B.D."/>
            <person name="Nowacki M."/>
            <person name="Derisi J."/>
            <person name="Roy S.W."/>
            <person name="Marshall W.F."/>
            <person name="Sood P."/>
        </authorList>
    </citation>
    <scope>NUCLEOTIDE SEQUENCE [LARGE SCALE GENOMIC DNA]</scope>
    <source>
        <strain evidence="11">WM001</strain>
    </source>
</reference>
<feature type="transmembrane region" description="Helical" evidence="9">
    <location>
        <begin position="1058"/>
        <end position="1081"/>
    </location>
</feature>
<feature type="domain" description="Cyclic nucleotide-binding" evidence="10">
    <location>
        <begin position="1870"/>
        <end position="1982"/>
    </location>
</feature>
<protein>
    <recommendedName>
        <fullName evidence="10">Cyclic nucleotide-binding domain-containing protein</fullName>
    </recommendedName>
</protein>
<comment type="subcellular location">
    <subcellularLocation>
        <location evidence="1">Membrane</location>
        <topology evidence="1">Multi-pass membrane protein</topology>
    </subcellularLocation>
</comment>
<feature type="transmembrane region" description="Helical" evidence="9">
    <location>
        <begin position="1689"/>
        <end position="1707"/>
    </location>
</feature>
<dbReference type="InterPro" id="IPR018488">
    <property type="entry name" value="cNMP-bd_CS"/>
</dbReference>
<feature type="transmembrane region" description="Helical" evidence="9">
    <location>
        <begin position="1265"/>
        <end position="1292"/>
    </location>
</feature>
<keyword evidence="3 9" id="KW-0812">Transmembrane</keyword>
<feature type="transmembrane region" description="Helical" evidence="9">
    <location>
        <begin position="696"/>
        <end position="717"/>
    </location>
</feature>
<feature type="transmembrane region" description="Helical" evidence="9">
    <location>
        <begin position="1132"/>
        <end position="1154"/>
    </location>
</feature>
<feature type="transmembrane region" description="Helical" evidence="9">
    <location>
        <begin position="639"/>
        <end position="657"/>
    </location>
</feature>
<dbReference type="Gene3D" id="1.10.287.70">
    <property type="match status" value="4"/>
</dbReference>
<dbReference type="GO" id="GO:0016020">
    <property type="term" value="C:membrane"/>
    <property type="evidence" value="ECO:0007669"/>
    <property type="project" value="UniProtKB-SubCell"/>
</dbReference>
<evidence type="ECO:0000256" key="6">
    <source>
        <dbReference type="ARBA" id="ARBA00023136"/>
    </source>
</evidence>
<feature type="transmembrane region" description="Helical" evidence="9">
    <location>
        <begin position="1759"/>
        <end position="1779"/>
    </location>
</feature>
<dbReference type="PANTHER" id="PTHR45638:SF11">
    <property type="entry name" value="CYCLIC NUCLEOTIDE-GATED CATION CHANNEL SUBUNIT A"/>
    <property type="match status" value="1"/>
</dbReference>
<feature type="domain" description="Cyclic nucleotide-binding" evidence="10">
    <location>
        <begin position="904"/>
        <end position="983"/>
    </location>
</feature>
<feature type="transmembrane region" description="Helical" evidence="9">
    <location>
        <begin position="1093"/>
        <end position="1112"/>
    </location>
</feature>
<dbReference type="PANTHER" id="PTHR45638">
    <property type="entry name" value="CYCLIC NUCLEOTIDE-GATED CATION CHANNEL SUBUNIT A"/>
    <property type="match status" value="1"/>
</dbReference>
<feature type="transmembrane region" description="Helical" evidence="9">
    <location>
        <begin position="131"/>
        <end position="151"/>
    </location>
</feature>
<feature type="transmembrane region" description="Helical" evidence="9">
    <location>
        <begin position="1727"/>
        <end position="1747"/>
    </location>
</feature>
<feature type="transmembrane region" description="Helical" evidence="9">
    <location>
        <begin position="90"/>
        <end position="110"/>
    </location>
</feature>
<keyword evidence="7" id="KW-1071">Ligand-gated ion channel</keyword>
<dbReference type="OrthoDB" id="421831at2759"/>
<keyword evidence="4 9" id="KW-1133">Transmembrane helix</keyword>
<comment type="caution">
    <text evidence="11">The sequence shown here is derived from an EMBL/GenBank/DDBJ whole genome shotgun (WGS) entry which is preliminary data.</text>
</comment>
<dbReference type="GO" id="GO:0044877">
    <property type="term" value="F:protein-containing complex binding"/>
    <property type="evidence" value="ECO:0007669"/>
    <property type="project" value="TreeGrafter"/>
</dbReference>
<dbReference type="GO" id="GO:0005221">
    <property type="term" value="F:intracellularly cyclic nucleotide-activated monoatomic cation channel activity"/>
    <property type="evidence" value="ECO:0007669"/>
    <property type="project" value="InterPro"/>
</dbReference>
<dbReference type="Proteomes" id="UP000187209">
    <property type="component" value="Unassembled WGS sequence"/>
</dbReference>
<evidence type="ECO:0000313" key="11">
    <source>
        <dbReference type="EMBL" id="OMJ84131.1"/>
    </source>
</evidence>
<evidence type="ECO:0000256" key="3">
    <source>
        <dbReference type="ARBA" id="ARBA00022692"/>
    </source>
</evidence>
<name>A0A1R2C574_9CILI</name>
<feature type="transmembrane region" description="Helical" evidence="9">
    <location>
        <begin position="269"/>
        <end position="289"/>
    </location>
</feature>
<organism evidence="11 12">
    <name type="scientific">Stentor coeruleus</name>
    <dbReference type="NCBI Taxonomy" id="5963"/>
    <lineage>
        <taxon>Eukaryota</taxon>
        <taxon>Sar</taxon>
        <taxon>Alveolata</taxon>
        <taxon>Ciliophora</taxon>
        <taxon>Postciliodesmatophora</taxon>
        <taxon>Heterotrichea</taxon>
        <taxon>Heterotrichida</taxon>
        <taxon>Stentoridae</taxon>
        <taxon>Stentor</taxon>
    </lineage>
</organism>
<dbReference type="SUPFAM" id="SSF51206">
    <property type="entry name" value="cAMP-binding domain-like"/>
    <property type="match status" value="4"/>
</dbReference>
<accession>A0A1R2C574</accession>
<feature type="transmembrane region" description="Helical" evidence="9">
    <location>
        <begin position="1194"/>
        <end position="1215"/>
    </location>
</feature>
<dbReference type="PROSITE" id="PS00888">
    <property type="entry name" value="CNMP_BINDING_1"/>
    <property type="match status" value="1"/>
</dbReference>
<feature type="transmembrane region" description="Helical" evidence="9">
    <location>
        <begin position="1550"/>
        <end position="1573"/>
    </location>
</feature>
<evidence type="ECO:0000256" key="8">
    <source>
        <dbReference type="ARBA" id="ARBA00023303"/>
    </source>
</evidence>
<evidence type="ECO:0000256" key="9">
    <source>
        <dbReference type="SAM" id="Phobius"/>
    </source>
</evidence>
<feature type="domain" description="Cyclic nucleotide-binding" evidence="10">
    <location>
        <begin position="1369"/>
        <end position="1474"/>
    </location>
</feature>
<keyword evidence="8" id="KW-0407">Ion channel</keyword>
<feature type="transmembrane region" description="Helical" evidence="9">
    <location>
        <begin position="757"/>
        <end position="776"/>
    </location>
</feature>
<feature type="transmembrane region" description="Helical" evidence="9">
    <location>
        <begin position="1160"/>
        <end position="1182"/>
    </location>
</feature>
<dbReference type="EMBL" id="MPUH01000279">
    <property type="protein sequence ID" value="OMJ84131.1"/>
    <property type="molecule type" value="Genomic_DNA"/>
</dbReference>
<dbReference type="CDD" id="cd00038">
    <property type="entry name" value="CAP_ED"/>
    <property type="match status" value="4"/>
</dbReference>
<evidence type="ECO:0000256" key="1">
    <source>
        <dbReference type="ARBA" id="ARBA00004141"/>
    </source>
</evidence>
<feature type="transmembrane region" description="Helical" evidence="9">
    <location>
        <begin position="1650"/>
        <end position="1668"/>
    </location>
</feature>
<feature type="transmembrane region" description="Helical" evidence="9">
    <location>
        <begin position="782"/>
        <end position="802"/>
    </location>
</feature>
<feature type="transmembrane region" description="Helical" evidence="9">
    <location>
        <begin position="561"/>
        <end position="581"/>
    </location>
</feature>
<evidence type="ECO:0000313" key="12">
    <source>
        <dbReference type="Proteomes" id="UP000187209"/>
    </source>
</evidence>
<evidence type="ECO:0000256" key="2">
    <source>
        <dbReference type="ARBA" id="ARBA00022448"/>
    </source>
</evidence>
<sequence length="2079" mass="242915">MISFHKHSESNYGLDQLKLGVYTEYKTDLQHEEFDQSNSSIPEFNIMYRLSKFTKKDFYFRWSVLIFVCNLYNMFTVPYLLALIKFPNKVWLALEIFCEFAFVADIYGRFCLMKTLSLSNFWHLNYKTNSFYGIMLIGSSVPYTFLAALAYGTTPGIGVAIIRCSKLIRIIQIRQFLAQLELLFDTGKYFEHGIKIVIVVSTTVHYLACLWIFAAKIESWKGKDNWIDSSIKDGESELVLYIGSLLWATETFTGIVIENISKYTTFEMLIGIFIMLITSILSSFVYGEFNEIVKYVNHSVFQMQEKLWTVAEWSRQASLPEDIHKRIIAHFTANKGKFARVISQDFAKTLPLSLRTEVAMVIFQDLILKVKLFNTGNPGFIMAFVRKLDIRMYLQGEIIIEEGTYADEFFIVRHGTVEILATDNETQIALLDSGGFFGEIGILFDVPRTVTVKAFTAVIICYMKKNDLLEVLKDFPKYKDYLIKVASQRSKCRHPEDIDINYDLLDESISSDDSDSSIELQQPKVYTKAEHKFKPFFKRISTVANSNAPYYEFIIDPLSPLYIVWGLIFLLTYSFYLYYIPFTIAFENNGGSIGIAFSIVGYFIYIIDVWVCVNTSLITELKMYTHNKDLILENYSKKYLYYDVISLIPLDIFLVLFDTPQYVSAYFRVFRLFKIRRFKAITLSLLNEINLLAKTLMQVLFFFYLVCHFIGCLYFYISKLQYRYMPETFKKYDSDSVEFLHIKDFFDISIHDQYTSLMYWSSGILSTSCSSSMFPLSTFNKFFSLVLLILSSIFTIFVYAICTKIFYVQNIHYVNFIKKTKTIDTWITQRHFPNELKQRVRSYYGVLWKKSSGYQNDEIFKELPLAVQKDVQMFLFSIIYNCDIFPNDHGALYALIGKCKIQFYSSEETIVHRAEIGLETYFVLEGTIKVVNRYGTIVQKLNKGCYFGEQILFSDCYRCYNDNYISLYESRLAVLPLNSFKQIAELFPDFINKAHSLSAQRTLRESSQSLSESEKLSPQNYFDHTISLSTDLNQTTISENSPDSFVIIKIPKSKRKKYFFIIGKIIYGAIILWNSIYNIYFACFDTYLGLPEIILESLSILVYFSVGIFSAMKYFSYEFPMNDEIKTKKRKALAWTFYHMILAFPVIFLCNYYGKFDLFLVVYSIFRMWCIYFIPKVINTLTRPYVSLYSSLRILFMLLVYMYLLHVFACLFVLVGRSDDHNTWLEMYIGESNYSIYSAAIYWSSSTLSHISFGGTILRTNTEKIYATIVFFIGWFSFCLIFGTICSIILGFSIQMKSHFQESFDYVKSFLKRKKVYKFFKEDIKEYYKYQWNTNKGIQEKQILEDFNDNLRVSSLIFIYEKAIINSQIFNDIHGESMTGVIRSVFKVMKIEIVLPGDALIKVGDRSFDMFYLLKGQVDVVDLEGTKVLATLKTGAHFGEVNILLKNDMRTATIIPTKLCTVGILTKLQLKMLFQAFPYWKSNLKSIAEMRMKKTFNSTSPDDISTRCKGIFSKLQNSPFSYIRYTIRSEKLIAEKIFNTNSMANRKSSIFIYFLHFLLILCSALYLPFHIAFKASENIVLISIEGFIIAESLVFFILNFDISMLKAHNRKKGFLEIIKFYWNTHAFEDIMAFMPFNFLFMLVNNDQTDFFYAFIRLLRIFSIMRLNSLLEIMEFSDWKLAKLIKFSKFFILLTLNLHWNSCFWYYFSSRSSEQSWVEYFDLDNENIWIKYMHSSYFIINMLTVTGHNNIYPTTNSEKIISVILCLLGLSYYSTLYVLMANASVKTTVDIQRVIQQIQDSSKNINKKNPLAIRKRIKEYFTFADYLEKCTGPLHFTSLYSHLPGKLVKHISFQCNRYLLKKLQVFALINSKDLIEKLTLLLEPVIYLKGDFIIYKNDVGIEMYFIVQGSVNILGKDNIKILKTLHKGEYFGEVAIFYDAKRMCSVVANKPSLIYSLKKKDLFDVIKHFPEALGQMHEEAEKRKRESGMINNNLQSVFEEENEEEEIKKQDFKIYSSISNAFLARKESCQVMPVLSGMKNYQRSILKNCEDIVDNISKIHMRRPCLNKVNERRLSQDYPN</sequence>
<feature type="transmembrane region" description="Helical" evidence="9">
    <location>
        <begin position="593"/>
        <end position="618"/>
    </location>
</feature>
<dbReference type="InterPro" id="IPR018490">
    <property type="entry name" value="cNMP-bd_dom_sf"/>
</dbReference>